<dbReference type="InterPro" id="IPR029044">
    <property type="entry name" value="Nucleotide-diphossugar_trans"/>
</dbReference>
<dbReference type="AlphaFoldDB" id="A0A813DRL1"/>
<sequence>WVPALANPFVASSSDWQWVMSKLSAFRLPARRVVYLDADAFLLRNVDELFAGSAFNAVADPGYHAAFFNSGLMVLSPSQELYQDMLAKLYSDATLLSGEGVDSGDQGFLNWYFGREWGPETSLPGGYNTLLCEAMTCDKRRLKTKTRLPASQNSSLYDIISKNLNYEEIQAQLEAAAVAGPTSVSAVAGPTSVSASCGCHLWRRDKDPFSAPGKLSVLHMTGQDKPWRLPSLSTDSLLTTSAPAAYLLWRKSFESANQRCEVPPVDETMITATTTTSSNLSK</sequence>
<dbReference type="InterPro" id="IPR050587">
    <property type="entry name" value="GNT1/Glycosyltrans_8"/>
</dbReference>
<dbReference type="EMBL" id="CAJNNV010004860">
    <property type="protein sequence ID" value="CAE8591325.1"/>
    <property type="molecule type" value="Genomic_DNA"/>
</dbReference>
<protein>
    <recommendedName>
        <fullName evidence="3">Hexosyltransferase</fullName>
    </recommendedName>
</protein>
<dbReference type="PANTHER" id="PTHR11183">
    <property type="entry name" value="GLYCOGENIN SUBFAMILY MEMBER"/>
    <property type="match status" value="1"/>
</dbReference>
<accession>A0A813DRL1</accession>
<feature type="non-terminal residue" evidence="1">
    <location>
        <position position="282"/>
    </location>
</feature>
<name>A0A813DRL1_POLGL</name>
<evidence type="ECO:0000313" key="2">
    <source>
        <dbReference type="Proteomes" id="UP000654075"/>
    </source>
</evidence>
<keyword evidence="2" id="KW-1185">Reference proteome</keyword>
<comment type="caution">
    <text evidence="1">The sequence shown here is derived from an EMBL/GenBank/DDBJ whole genome shotgun (WGS) entry which is preliminary data.</text>
</comment>
<dbReference type="Proteomes" id="UP000654075">
    <property type="component" value="Unassembled WGS sequence"/>
</dbReference>
<evidence type="ECO:0008006" key="3">
    <source>
        <dbReference type="Google" id="ProtNLM"/>
    </source>
</evidence>
<reference evidence="1" key="1">
    <citation type="submission" date="2021-02" db="EMBL/GenBank/DDBJ databases">
        <authorList>
            <person name="Dougan E. K."/>
            <person name="Rhodes N."/>
            <person name="Thang M."/>
            <person name="Chan C."/>
        </authorList>
    </citation>
    <scope>NUCLEOTIDE SEQUENCE</scope>
</reference>
<proteinExistence type="predicted"/>
<organism evidence="1 2">
    <name type="scientific">Polarella glacialis</name>
    <name type="common">Dinoflagellate</name>
    <dbReference type="NCBI Taxonomy" id="89957"/>
    <lineage>
        <taxon>Eukaryota</taxon>
        <taxon>Sar</taxon>
        <taxon>Alveolata</taxon>
        <taxon>Dinophyceae</taxon>
        <taxon>Suessiales</taxon>
        <taxon>Suessiaceae</taxon>
        <taxon>Polarella</taxon>
    </lineage>
</organism>
<dbReference type="OrthoDB" id="2014201at2759"/>
<evidence type="ECO:0000313" key="1">
    <source>
        <dbReference type="EMBL" id="CAE8591325.1"/>
    </source>
</evidence>
<dbReference type="Gene3D" id="3.90.550.10">
    <property type="entry name" value="Spore Coat Polysaccharide Biosynthesis Protein SpsA, Chain A"/>
    <property type="match status" value="1"/>
</dbReference>
<dbReference type="SUPFAM" id="SSF53448">
    <property type="entry name" value="Nucleotide-diphospho-sugar transferases"/>
    <property type="match status" value="1"/>
</dbReference>
<gene>
    <name evidence="1" type="ORF">PGLA1383_LOCUS10001</name>
</gene>